<dbReference type="Proteomes" id="UP000272400">
    <property type="component" value="Unassembled WGS sequence"/>
</dbReference>
<dbReference type="RefSeq" id="WP_123662001.1">
    <property type="nucleotide sequence ID" value="NZ_RJKE01000001.1"/>
</dbReference>
<evidence type="ECO:0000256" key="1">
    <source>
        <dbReference type="SAM" id="MobiDB-lite"/>
    </source>
</evidence>
<evidence type="ECO:0000259" key="2">
    <source>
        <dbReference type="Pfam" id="PF03235"/>
    </source>
</evidence>
<sequence length="576" mass="64201">MTTDADEHGLTGPENLTSSGGGQLRVQPEVNLLEGFLDEVHVGQLRVPKFQRPFVWRPEQMLDLFDSIERGYPIGSVLLWKTNLELESLKQVGGLRVPESSGSDLTYVLDGHQRLSTLYSCLYRRDDDGEEGPDDWKWRVYRVLGAGDTRSNRYVHWRKAAAPPDNYLPMRSVLKTLDFLSYARRLGDTRRGPAFDALIEEAEQVAQRIKSYKISVVKLLGGDLSQAVEVFSRVNSKGQEMSPDQMVSALTYAGGSTTLADSIDGILERIEGEGFGRINSTTGFRALLAVAGEEEVTGARWDVLARRVEGKIERAVHDTDEALSRAVAFLKTKVGAPLARLVPYPNAQLMLLAQFFHLRPEPTQGQSDALVRWFWITSWSGHFASVNSTTSRQSIQDMWAFAEGQMHLADFAGSQGMFDFVEQRPRPFPERFDLRSARVRAYVLWELKTYPIRRSLNGREYAAVDVVRDHDTAGFRKLISISGLANGSSPGNRAVLEPNSFAIPTDRFLHRSLRMAAEDGAVGMSPDALVLYESGAAEEFISLRASRLAEQELAFINQMGVAIPTQRAAEPDIDTE</sequence>
<gene>
    <name evidence="3" type="ORF">EDD29_0542</name>
</gene>
<comment type="caution">
    <text evidence="3">The sequence shown here is derived from an EMBL/GenBank/DDBJ whole genome shotgun (WGS) entry which is preliminary data.</text>
</comment>
<dbReference type="PANTHER" id="PTHR37292:SF2">
    <property type="entry name" value="DUF262 DOMAIN-CONTAINING PROTEIN"/>
    <property type="match status" value="1"/>
</dbReference>
<keyword evidence="4" id="KW-1185">Reference proteome</keyword>
<dbReference type="Pfam" id="PF03235">
    <property type="entry name" value="GmrSD_N"/>
    <property type="match status" value="1"/>
</dbReference>
<dbReference type="AlphaFoldDB" id="A0A3N1CP53"/>
<dbReference type="EMBL" id="RJKE01000001">
    <property type="protein sequence ID" value="ROO83053.1"/>
    <property type="molecule type" value="Genomic_DNA"/>
</dbReference>
<feature type="region of interest" description="Disordered" evidence="1">
    <location>
        <begin position="1"/>
        <end position="23"/>
    </location>
</feature>
<accession>A0A3N1CP53</accession>
<reference evidence="3 4" key="1">
    <citation type="submission" date="2018-11" db="EMBL/GenBank/DDBJ databases">
        <title>Sequencing the genomes of 1000 actinobacteria strains.</title>
        <authorList>
            <person name="Klenk H.-P."/>
        </authorList>
    </citation>
    <scope>NUCLEOTIDE SEQUENCE [LARGE SCALE GENOMIC DNA]</scope>
    <source>
        <strain evidence="3 4">DSM 44254</strain>
    </source>
</reference>
<protein>
    <submittedName>
        <fullName evidence="3">Uncharacterized protein DUF262</fullName>
    </submittedName>
</protein>
<feature type="domain" description="GmrSD restriction endonucleases N-terminal" evidence="2">
    <location>
        <begin position="34"/>
        <end position="249"/>
    </location>
</feature>
<dbReference type="OrthoDB" id="9787127at2"/>
<name>A0A3N1CP53_9ACTN</name>
<dbReference type="PANTHER" id="PTHR37292">
    <property type="entry name" value="VNG6097C"/>
    <property type="match status" value="1"/>
</dbReference>
<proteinExistence type="predicted"/>
<evidence type="ECO:0000313" key="3">
    <source>
        <dbReference type="EMBL" id="ROO83053.1"/>
    </source>
</evidence>
<organism evidence="3 4">
    <name type="scientific">Actinocorallia herbida</name>
    <dbReference type="NCBI Taxonomy" id="58109"/>
    <lineage>
        <taxon>Bacteria</taxon>
        <taxon>Bacillati</taxon>
        <taxon>Actinomycetota</taxon>
        <taxon>Actinomycetes</taxon>
        <taxon>Streptosporangiales</taxon>
        <taxon>Thermomonosporaceae</taxon>
        <taxon>Actinocorallia</taxon>
    </lineage>
</organism>
<evidence type="ECO:0000313" key="4">
    <source>
        <dbReference type="Proteomes" id="UP000272400"/>
    </source>
</evidence>
<dbReference type="InterPro" id="IPR004919">
    <property type="entry name" value="GmrSD_N"/>
</dbReference>